<comment type="caution">
    <text evidence="2">The sequence shown here is derived from an EMBL/GenBank/DDBJ whole genome shotgun (WGS) entry which is preliminary data.</text>
</comment>
<feature type="domain" description="DUF4136" evidence="1">
    <location>
        <begin position="15"/>
        <end position="187"/>
    </location>
</feature>
<name>A0A7J5U3Q0_9BACT</name>
<dbReference type="InterPro" id="IPR025411">
    <property type="entry name" value="DUF4136"/>
</dbReference>
<dbReference type="Pfam" id="PF13590">
    <property type="entry name" value="DUF4136"/>
    <property type="match status" value="1"/>
</dbReference>
<evidence type="ECO:0000313" key="3">
    <source>
        <dbReference type="Proteomes" id="UP000488299"/>
    </source>
</evidence>
<dbReference type="Gene3D" id="3.30.160.670">
    <property type="match status" value="1"/>
</dbReference>
<proteinExistence type="predicted"/>
<gene>
    <name evidence="2" type="ORF">F5984_08185</name>
</gene>
<accession>A0A7J5U3Q0</accession>
<dbReference type="Proteomes" id="UP000488299">
    <property type="component" value="Unassembled WGS sequence"/>
</dbReference>
<protein>
    <submittedName>
        <fullName evidence="2">DUF4136 domain-containing protein</fullName>
    </submittedName>
</protein>
<sequence>MTGLLLAFVGCSPRVAVDTAQNVNFSKYRTFAWMDSDVKAGQNPLYYNDIASKNVEATIEKELAQKGLQKAARGRRPDLLIGYHFFVEEKTRRVATNNGPYGSLYGPFYGWGRWGYAGWGPGWWGWNSFGPQYMQEEYQAGTVVVDMVDFRTKRLVWRGSVQDAINNPARINERLAREVRRIVEKFPDRQGS</sequence>
<keyword evidence="3" id="KW-1185">Reference proteome</keyword>
<evidence type="ECO:0000259" key="1">
    <source>
        <dbReference type="Pfam" id="PF13590"/>
    </source>
</evidence>
<evidence type="ECO:0000313" key="2">
    <source>
        <dbReference type="EMBL" id="KAB7732321.1"/>
    </source>
</evidence>
<organism evidence="2 3">
    <name type="scientific">Rudanella paleaurantiibacter</name>
    <dbReference type="NCBI Taxonomy" id="2614655"/>
    <lineage>
        <taxon>Bacteria</taxon>
        <taxon>Pseudomonadati</taxon>
        <taxon>Bacteroidota</taxon>
        <taxon>Cytophagia</taxon>
        <taxon>Cytophagales</taxon>
        <taxon>Cytophagaceae</taxon>
        <taxon>Rudanella</taxon>
    </lineage>
</organism>
<dbReference type="AlphaFoldDB" id="A0A7J5U3Q0"/>
<reference evidence="2 3" key="1">
    <citation type="submission" date="2019-10" db="EMBL/GenBank/DDBJ databases">
        <title>Rudanella paleaurantiibacter sp. nov., isolated from sludge.</title>
        <authorList>
            <person name="Xu S.Q."/>
        </authorList>
    </citation>
    <scope>NUCLEOTIDE SEQUENCE [LARGE SCALE GENOMIC DNA]</scope>
    <source>
        <strain evidence="2 3">HX-22-17</strain>
    </source>
</reference>
<dbReference type="EMBL" id="WELI01000002">
    <property type="protein sequence ID" value="KAB7732321.1"/>
    <property type="molecule type" value="Genomic_DNA"/>
</dbReference>